<gene>
    <name evidence="11" type="primary">mscK_3</name>
    <name evidence="11" type="ORF">ENSA7_61730</name>
</gene>
<keyword evidence="6 7" id="KW-0472">Membrane</keyword>
<feature type="domain" description="Mechanosensitive ion channel MscS" evidence="8">
    <location>
        <begin position="106"/>
        <end position="172"/>
    </location>
</feature>
<evidence type="ECO:0000313" key="11">
    <source>
        <dbReference type="EMBL" id="PRP99956.1"/>
    </source>
</evidence>
<dbReference type="Proteomes" id="UP000238823">
    <property type="component" value="Unassembled WGS sequence"/>
</dbReference>
<dbReference type="PANTHER" id="PTHR30347">
    <property type="entry name" value="POTASSIUM CHANNEL RELATED"/>
    <property type="match status" value="1"/>
</dbReference>
<evidence type="ECO:0000313" key="12">
    <source>
        <dbReference type="Proteomes" id="UP000238823"/>
    </source>
</evidence>
<keyword evidence="3" id="KW-1003">Cell membrane</keyword>
<comment type="similarity">
    <text evidence="2">Belongs to the MscS (TC 1.A.23) family.</text>
</comment>
<evidence type="ECO:0000256" key="5">
    <source>
        <dbReference type="ARBA" id="ARBA00022989"/>
    </source>
</evidence>
<dbReference type="Gene3D" id="1.10.287.1260">
    <property type="match status" value="1"/>
</dbReference>
<proteinExistence type="inferred from homology"/>
<dbReference type="InterPro" id="IPR010920">
    <property type="entry name" value="LSM_dom_sf"/>
</dbReference>
<evidence type="ECO:0000259" key="9">
    <source>
        <dbReference type="Pfam" id="PF21082"/>
    </source>
</evidence>
<dbReference type="Pfam" id="PF00924">
    <property type="entry name" value="MS_channel_2nd"/>
    <property type="match status" value="1"/>
</dbReference>
<dbReference type="InterPro" id="IPR011066">
    <property type="entry name" value="MscS_channel_C_sf"/>
</dbReference>
<keyword evidence="5 7" id="KW-1133">Transmembrane helix</keyword>
<dbReference type="AlphaFoldDB" id="A0A2S9Y4C9"/>
<dbReference type="InterPro" id="IPR023408">
    <property type="entry name" value="MscS_beta-dom_sf"/>
</dbReference>
<sequence length="303" mass="33383">MNELWHTHLFTLGAQNITVGTLVSVVAYLALLALLTQVVKRKLVFRLLRRTQVDPGVQYATARISSYVIWVVGLFSILPWLGLEFKSIMVAFGAIGVGVGLGLQNLADNFVSGLVLLFERPVKVGDRVQLNDGVQGQVVGIHARTTVVRTNESIDILVPNSEFVSQRVTNLSLHSRVVKFRFPIGVSYSSDVEQVREALLTVGNATPSLAVGQSPEVLFLGCGDSSLNFVLRVPSDTMLHTPDVFATEIYFAIWAEFARRKIEIPFPQRDLHLRSPTPLSVQLLEPGNLSWLQNKVAKPPSDS</sequence>
<protein>
    <submittedName>
        <fullName evidence="11">Mechanosensitive channel MscK</fullName>
    </submittedName>
</protein>
<feature type="domain" description="Mechanosensitive ion channel MscS C-terminal" evidence="9">
    <location>
        <begin position="181"/>
        <end position="264"/>
    </location>
</feature>
<evidence type="ECO:0000259" key="8">
    <source>
        <dbReference type="Pfam" id="PF00924"/>
    </source>
</evidence>
<evidence type="ECO:0000256" key="4">
    <source>
        <dbReference type="ARBA" id="ARBA00022692"/>
    </source>
</evidence>
<evidence type="ECO:0000256" key="7">
    <source>
        <dbReference type="SAM" id="Phobius"/>
    </source>
</evidence>
<name>A0A2S9Y4C9_9BACT</name>
<dbReference type="InterPro" id="IPR049278">
    <property type="entry name" value="MS_channel_C"/>
</dbReference>
<dbReference type="InterPro" id="IPR011014">
    <property type="entry name" value="MscS_channel_TM-2"/>
</dbReference>
<dbReference type="GO" id="GO:0008381">
    <property type="term" value="F:mechanosensitive monoatomic ion channel activity"/>
    <property type="evidence" value="ECO:0007669"/>
    <property type="project" value="UniProtKB-ARBA"/>
</dbReference>
<comment type="subcellular location">
    <subcellularLocation>
        <location evidence="1">Cell membrane</location>
        <topology evidence="1">Multi-pass membrane protein</topology>
    </subcellularLocation>
</comment>
<dbReference type="PANTHER" id="PTHR30347:SF1">
    <property type="entry name" value="MECHANOSENSITIVE CHANNEL MSCK"/>
    <property type="match status" value="1"/>
</dbReference>
<dbReference type="RefSeq" id="WP_106093036.1">
    <property type="nucleotide sequence ID" value="NZ_PVNL01000119.1"/>
</dbReference>
<dbReference type="InterPro" id="IPR049142">
    <property type="entry name" value="MS_channel_1st"/>
</dbReference>
<dbReference type="Gene3D" id="3.30.70.100">
    <property type="match status" value="1"/>
</dbReference>
<accession>A0A2S9Y4C9</accession>
<dbReference type="EMBL" id="PVNL01000119">
    <property type="protein sequence ID" value="PRP99956.1"/>
    <property type="molecule type" value="Genomic_DNA"/>
</dbReference>
<dbReference type="InterPro" id="IPR052702">
    <property type="entry name" value="MscS-like_channel"/>
</dbReference>
<dbReference type="GO" id="GO:0005886">
    <property type="term" value="C:plasma membrane"/>
    <property type="evidence" value="ECO:0007669"/>
    <property type="project" value="UniProtKB-SubCell"/>
</dbReference>
<dbReference type="SUPFAM" id="SSF50182">
    <property type="entry name" value="Sm-like ribonucleoproteins"/>
    <property type="match status" value="1"/>
</dbReference>
<feature type="transmembrane region" description="Helical" evidence="7">
    <location>
        <begin position="20"/>
        <end position="39"/>
    </location>
</feature>
<reference evidence="11 12" key="1">
    <citation type="submission" date="2018-03" db="EMBL/GenBank/DDBJ databases">
        <title>Draft Genome Sequences of the Obligatory Marine Myxobacteria Enhygromyxa salina SWB007.</title>
        <authorList>
            <person name="Poehlein A."/>
            <person name="Moghaddam J.A."/>
            <person name="Harms H."/>
            <person name="Alanjari M."/>
            <person name="Koenig G.M."/>
            <person name="Daniel R."/>
            <person name="Schaeberle T.F."/>
        </authorList>
    </citation>
    <scope>NUCLEOTIDE SEQUENCE [LARGE SCALE GENOMIC DNA]</scope>
    <source>
        <strain evidence="11 12">SWB007</strain>
    </source>
</reference>
<dbReference type="OrthoDB" id="9799209at2"/>
<feature type="transmembrane region" description="Helical" evidence="7">
    <location>
        <begin position="60"/>
        <end position="82"/>
    </location>
</feature>
<evidence type="ECO:0000256" key="2">
    <source>
        <dbReference type="ARBA" id="ARBA00008017"/>
    </source>
</evidence>
<dbReference type="InterPro" id="IPR006685">
    <property type="entry name" value="MscS_channel_2nd"/>
</dbReference>
<feature type="domain" description="Mechanosensitive ion channel transmembrane helices 2/3" evidence="10">
    <location>
        <begin position="64"/>
        <end position="104"/>
    </location>
</feature>
<comment type="caution">
    <text evidence="11">The sequence shown here is derived from an EMBL/GenBank/DDBJ whole genome shotgun (WGS) entry which is preliminary data.</text>
</comment>
<evidence type="ECO:0000256" key="3">
    <source>
        <dbReference type="ARBA" id="ARBA00022475"/>
    </source>
</evidence>
<dbReference type="SUPFAM" id="SSF82861">
    <property type="entry name" value="Mechanosensitive channel protein MscS (YggB), transmembrane region"/>
    <property type="match status" value="1"/>
</dbReference>
<dbReference type="SUPFAM" id="SSF82689">
    <property type="entry name" value="Mechanosensitive channel protein MscS (YggB), C-terminal domain"/>
    <property type="match status" value="1"/>
</dbReference>
<evidence type="ECO:0000259" key="10">
    <source>
        <dbReference type="Pfam" id="PF21088"/>
    </source>
</evidence>
<keyword evidence="4 7" id="KW-0812">Transmembrane</keyword>
<dbReference type="Gene3D" id="2.30.30.60">
    <property type="match status" value="1"/>
</dbReference>
<dbReference type="Pfam" id="PF21082">
    <property type="entry name" value="MS_channel_3rd"/>
    <property type="match status" value="1"/>
</dbReference>
<organism evidence="11 12">
    <name type="scientific">Enhygromyxa salina</name>
    <dbReference type="NCBI Taxonomy" id="215803"/>
    <lineage>
        <taxon>Bacteria</taxon>
        <taxon>Pseudomonadati</taxon>
        <taxon>Myxococcota</taxon>
        <taxon>Polyangia</taxon>
        <taxon>Nannocystales</taxon>
        <taxon>Nannocystaceae</taxon>
        <taxon>Enhygromyxa</taxon>
    </lineage>
</organism>
<evidence type="ECO:0000256" key="6">
    <source>
        <dbReference type="ARBA" id="ARBA00023136"/>
    </source>
</evidence>
<evidence type="ECO:0000256" key="1">
    <source>
        <dbReference type="ARBA" id="ARBA00004651"/>
    </source>
</evidence>
<dbReference type="Pfam" id="PF21088">
    <property type="entry name" value="MS_channel_1st"/>
    <property type="match status" value="1"/>
</dbReference>